<dbReference type="PANTHER" id="PTHR43047">
    <property type="entry name" value="TWO-COMPONENT HISTIDINE PROTEIN KINASE"/>
    <property type="match status" value="1"/>
</dbReference>
<dbReference type="Proteomes" id="UP000295361">
    <property type="component" value="Unassembled WGS sequence"/>
</dbReference>
<feature type="modified residue" description="4-aspartylphosphate" evidence="6">
    <location>
        <position position="592"/>
    </location>
</feature>
<dbReference type="PROSITE" id="PS51257">
    <property type="entry name" value="PROKAR_LIPOPROTEIN"/>
    <property type="match status" value="1"/>
</dbReference>
<dbReference type="SUPFAM" id="SSF47384">
    <property type="entry name" value="Homodimeric domain of signal transducing histidine kinase"/>
    <property type="match status" value="1"/>
</dbReference>
<dbReference type="InterPro" id="IPR036097">
    <property type="entry name" value="HisK_dim/P_sf"/>
</dbReference>
<dbReference type="AlphaFoldDB" id="A0A4R6QLN8"/>
<dbReference type="InterPro" id="IPR003661">
    <property type="entry name" value="HisK_dim/P_dom"/>
</dbReference>
<dbReference type="InterPro" id="IPR036890">
    <property type="entry name" value="HATPase_C_sf"/>
</dbReference>
<dbReference type="Gene3D" id="2.10.70.100">
    <property type="match status" value="1"/>
</dbReference>
<dbReference type="InterPro" id="IPR035965">
    <property type="entry name" value="PAS-like_dom_sf"/>
</dbReference>
<dbReference type="Gene3D" id="3.30.565.10">
    <property type="entry name" value="Histidine kinase-like ATPase, C-terminal domain"/>
    <property type="match status" value="1"/>
</dbReference>
<dbReference type="Pfam" id="PF00072">
    <property type="entry name" value="Response_reg"/>
    <property type="match status" value="1"/>
</dbReference>
<comment type="caution">
    <text evidence="11">The sequence shown here is derived from an EMBL/GenBank/DDBJ whole genome shotgun (WGS) entry which is preliminary data.</text>
</comment>
<sequence length="664" mass="71975">MRVPDPLPDDEPPPQALQQALLAFSCEGLALLDARGRITWANSRLAALSGRPLIALIGLAPDEALAAQTAFHLPNEPGWSELELPIRWQPVEGVPRRGNIRLQRLAQGPSWLFALQDLGIGPALIEAHDTALSPGTANERAALATQGAGMGTWEMDLVKGTVVWDEQMFVLRGLPAAQQPLANDVALELVHPEDRVAINQAFNAMQAGGQSAGYEFRVRQPDGNYRWLASRSIPVHDETGRLIKRIGINWDISDAKLAAVASQERALALHESQAKSEFLARMSHELRTPLNAVLGFTQLLQAQLKSNPGTVANQQRKLAHIRSAGEHLLALINEVLDLSSIESGGAQLALRPVALQPLVRDTLPLVEGLGRTHEIGMRIVGTLPGSVRADPIRLRQVLLNLLSNAIKYNRAGGQVWLESRAEVRDGQPGWCLAVRDSGRGLDAAQLSHLFEPFNRLGRERGPIEGSGIGLAIVKALLQRMQGQIHVRSEPGRGSTFELWLRQADDVSHLAPSKPPAPEGPVKQRESSMPDPSSSQPAAASHRLLYIEDNPVNVLVVQELVATRPNLTLDCAVDGGSGVALAARLRPELILVDMQLPDFDGYEVLRRLRAQTETAQTPCIALSANAMPEDIARALQAGFSDYWTKPIDFKVFLGGLDALFADPAG</sequence>
<organism evidence="11 12">
    <name type="scientific">Roseateles toxinivorans</name>
    <dbReference type="NCBI Taxonomy" id="270368"/>
    <lineage>
        <taxon>Bacteria</taxon>
        <taxon>Pseudomonadati</taxon>
        <taxon>Pseudomonadota</taxon>
        <taxon>Betaproteobacteria</taxon>
        <taxon>Burkholderiales</taxon>
        <taxon>Sphaerotilaceae</taxon>
        <taxon>Roseateles</taxon>
    </lineage>
</organism>
<dbReference type="EC" id="2.7.13.3" evidence="2"/>
<proteinExistence type="predicted"/>
<comment type="catalytic activity">
    <reaction evidence="1">
        <text>ATP + protein L-histidine = ADP + protein N-phospho-L-histidine.</text>
        <dbReference type="EC" id="2.7.13.3"/>
    </reaction>
</comment>
<gene>
    <name evidence="11" type="ORF">DES47_10460</name>
</gene>
<evidence type="ECO:0000256" key="4">
    <source>
        <dbReference type="ARBA" id="ARBA00022679"/>
    </source>
</evidence>
<evidence type="ECO:0000259" key="10">
    <source>
        <dbReference type="PROSITE" id="PS50113"/>
    </source>
</evidence>
<dbReference type="SMART" id="SM00388">
    <property type="entry name" value="HisKA"/>
    <property type="match status" value="1"/>
</dbReference>
<reference evidence="11 12" key="1">
    <citation type="submission" date="2019-03" db="EMBL/GenBank/DDBJ databases">
        <title>Genomic Encyclopedia of Type Strains, Phase IV (KMG-IV): sequencing the most valuable type-strain genomes for metagenomic binning, comparative biology and taxonomic classification.</title>
        <authorList>
            <person name="Goeker M."/>
        </authorList>
    </citation>
    <scope>NUCLEOTIDE SEQUENCE [LARGE SCALE GENOMIC DNA]</scope>
    <source>
        <strain evidence="11 12">DSM 16998</strain>
    </source>
</reference>
<dbReference type="GO" id="GO:0000155">
    <property type="term" value="F:phosphorelay sensor kinase activity"/>
    <property type="evidence" value="ECO:0007669"/>
    <property type="project" value="InterPro"/>
</dbReference>
<dbReference type="Pfam" id="PF00512">
    <property type="entry name" value="HisKA"/>
    <property type="match status" value="1"/>
</dbReference>
<dbReference type="Gene3D" id="3.30.450.20">
    <property type="entry name" value="PAS domain"/>
    <property type="match status" value="1"/>
</dbReference>
<dbReference type="InterPro" id="IPR011006">
    <property type="entry name" value="CheY-like_superfamily"/>
</dbReference>
<dbReference type="PRINTS" id="PR00344">
    <property type="entry name" value="BCTRLSENSOR"/>
</dbReference>
<feature type="domain" description="PAC" evidence="10">
    <location>
        <begin position="212"/>
        <end position="264"/>
    </location>
</feature>
<dbReference type="SUPFAM" id="SSF55785">
    <property type="entry name" value="PYP-like sensor domain (PAS domain)"/>
    <property type="match status" value="1"/>
</dbReference>
<keyword evidence="3 6" id="KW-0597">Phosphoprotein</keyword>
<dbReference type="Pfam" id="PF08447">
    <property type="entry name" value="PAS_3"/>
    <property type="match status" value="1"/>
</dbReference>
<evidence type="ECO:0000256" key="1">
    <source>
        <dbReference type="ARBA" id="ARBA00000085"/>
    </source>
</evidence>
<evidence type="ECO:0000313" key="11">
    <source>
        <dbReference type="EMBL" id="TDP63778.1"/>
    </source>
</evidence>
<dbReference type="InterPro" id="IPR001789">
    <property type="entry name" value="Sig_transdc_resp-reg_receiver"/>
</dbReference>
<keyword evidence="12" id="KW-1185">Reference proteome</keyword>
<evidence type="ECO:0000256" key="2">
    <source>
        <dbReference type="ARBA" id="ARBA00012438"/>
    </source>
</evidence>
<dbReference type="InterPro" id="IPR013655">
    <property type="entry name" value="PAS_fold_3"/>
</dbReference>
<dbReference type="OrthoDB" id="8552871at2"/>
<feature type="compositionally biased region" description="Low complexity" evidence="7">
    <location>
        <begin position="528"/>
        <end position="538"/>
    </location>
</feature>
<keyword evidence="4" id="KW-0808">Transferase</keyword>
<dbReference type="InParanoid" id="A0A4R6QLN8"/>
<dbReference type="Gene3D" id="1.10.287.130">
    <property type="match status" value="1"/>
</dbReference>
<dbReference type="Gene3D" id="3.40.50.2300">
    <property type="match status" value="1"/>
</dbReference>
<dbReference type="InterPro" id="IPR001610">
    <property type="entry name" value="PAC"/>
</dbReference>
<dbReference type="InterPro" id="IPR000014">
    <property type="entry name" value="PAS"/>
</dbReference>
<dbReference type="InterPro" id="IPR004358">
    <property type="entry name" value="Sig_transdc_His_kin-like_C"/>
</dbReference>
<dbReference type="CDD" id="cd00130">
    <property type="entry name" value="PAS"/>
    <property type="match status" value="2"/>
</dbReference>
<evidence type="ECO:0000313" key="12">
    <source>
        <dbReference type="Proteomes" id="UP000295361"/>
    </source>
</evidence>
<feature type="domain" description="Response regulatory" evidence="9">
    <location>
        <begin position="542"/>
        <end position="659"/>
    </location>
</feature>
<evidence type="ECO:0000259" key="9">
    <source>
        <dbReference type="PROSITE" id="PS50110"/>
    </source>
</evidence>
<accession>A0A4R6QLN8</accession>
<evidence type="ECO:0000256" key="5">
    <source>
        <dbReference type="ARBA" id="ARBA00022777"/>
    </source>
</evidence>
<feature type="domain" description="Histidine kinase" evidence="8">
    <location>
        <begin position="281"/>
        <end position="504"/>
    </location>
</feature>
<name>A0A4R6QLN8_9BURK</name>
<dbReference type="PROSITE" id="PS50109">
    <property type="entry name" value="HIS_KIN"/>
    <property type="match status" value="1"/>
</dbReference>
<evidence type="ECO:0000259" key="8">
    <source>
        <dbReference type="PROSITE" id="PS50109"/>
    </source>
</evidence>
<keyword evidence="5" id="KW-0418">Kinase</keyword>
<dbReference type="PROSITE" id="PS50113">
    <property type="entry name" value="PAC"/>
    <property type="match status" value="1"/>
</dbReference>
<dbReference type="SUPFAM" id="SSF52172">
    <property type="entry name" value="CheY-like"/>
    <property type="match status" value="1"/>
</dbReference>
<protein>
    <recommendedName>
        <fullName evidence="2">histidine kinase</fullName>
        <ecNumber evidence="2">2.7.13.3</ecNumber>
    </recommendedName>
</protein>
<feature type="region of interest" description="Disordered" evidence="7">
    <location>
        <begin position="507"/>
        <end position="538"/>
    </location>
</feature>
<dbReference type="InterPro" id="IPR003594">
    <property type="entry name" value="HATPase_dom"/>
</dbReference>
<evidence type="ECO:0000256" key="6">
    <source>
        <dbReference type="PROSITE-ProRule" id="PRU00169"/>
    </source>
</evidence>
<dbReference type="SMART" id="SM00387">
    <property type="entry name" value="HATPase_c"/>
    <property type="match status" value="1"/>
</dbReference>
<dbReference type="InterPro" id="IPR000700">
    <property type="entry name" value="PAS-assoc_C"/>
</dbReference>
<dbReference type="EMBL" id="SNXS01000004">
    <property type="protein sequence ID" value="TDP63778.1"/>
    <property type="molecule type" value="Genomic_DNA"/>
</dbReference>
<dbReference type="PROSITE" id="PS50110">
    <property type="entry name" value="RESPONSE_REGULATORY"/>
    <property type="match status" value="1"/>
</dbReference>
<dbReference type="SUPFAM" id="SSF55874">
    <property type="entry name" value="ATPase domain of HSP90 chaperone/DNA topoisomerase II/histidine kinase"/>
    <property type="match status" value="1"/>
</dbReference>
<dbReference type="InterPro" id="IPR005467">
    <property type="entry name" value="His_kinase_dom"/>
</dbReference>
<dbReference type="SMART" id="SM00448">
    <property type="entry name" value="REC"/>
    <property type="match status" value="1"/>
</dbReference>
<dbReference type="Pfam" id="PF02518">
    <property type="entry name" value="HATPase_c"/>
    <property type="match status" value="1"/>
</dbReference>
<dbReference type="SMART" id="SM00086">
    <property type="entry name" value="PAC"/>
    <property type="match status" value="1"/>
</dbReference>
<evidence type="ECO:0000256" key="3">
    <source>
        <dbReference type="ARBA" id="ARBA00022553"/>
    </source>
</evidence>
<evidence type="ECO:0000256" key="7">
    <source>
        <dbReference type="SAM" id="MobiDB-lite"/>
    </source>
</evidence>
<dbReference type="CDD" id="cd00082">
    <property type="entry name" value="HisKA"/>
    <property type="match status" value="1"/>
</dbReference>